<dbReference type="OrthoDB" id="1156172at2"/>
<dbReference type="PANTHER" id="PTHR43280">
    <property type="entry name" value="ARAC-FAMILY TRANSCRIPTIONAL REGULATOR"/>
    <property type="match status" value="1"/>
</dbReference>
<dbReference type="InterPro" id="IPR009057">
    <property type="entry name" value="Homeodomain-like_sf"/>
</dbReference>
<evidence type="ECO:0000256" key="3">
    <source>
        <dbReference type="ARBA" id="ARBA00023163"/>
    </source>
</evidence>
<sequence length="371" mass="43237">MSYKSRVTTPRCYISYCNSFGFSSGTLFLFIHFITITTQTIMFETKLKWDLSGQWLRNWCNAPEMRQFGMTCDNGSLLKFSPQFGSGVIDHTVLQKDALSVMLIDCTLKSDIKLNIASHSQLYGFYFDFSEGPAIACLAPFFKSRDHHYVSYGCLSPQRGSLLQIAKRIHIQGINILIQKDFFQETIRNCDKLKMLATDKFEGYTTINKKMFRIFKEATDYNRGIELNSFDNVFLKANIYQLLHLFLSHIICERQLNDPQITDPEKKIVILDRIIQEERLDDLPSIDDAAKEVALCPSRFKELFKKIFDKSYYRYYKELRLNRAKKMLQHPQIEIEDIAATFGYHTTASFVKAFSLEYGLTPQQFREKQLL</sequence>
<evidence type="ECO:0000313" key="6">
    <source>
        <dbReference type="EMBL" id="PZF74833.1"/>
    </source>
</evidence>
<dbReference type="GO" id="GO:0043565">
    <property type="term" value="F:sequence-specific DNA binding"/>
    <property type="evidence" value="ECO:0007669"/>
    <property type="project" value="InterPro"/>
</dbReference>
<dbReference type="SUPFAM" id="SSF46689">
    <property type="entry name" value="Homeodomain-like"/>
    <property type="match status" value="1"/>
</dbReference>
<evidence type="ECO:0000259" key="5">
    <source>
        <dbReference type="PROSITE" id="PS01124"/>
    </source>
</evidence>
<keyword evidence="4" id="KW-0812">Transmembrane</keyword>
<keyword evidence="2" id="KW-0238">DNA-binding</keyword>
<gene>
    <name evidence="6" type="ORF">DN068_01150</name>
</gene>
<dbReference type="Pfam" id="PF12833">
    <property type="entry name" value="HTH_18"/>
    <property type="match status" value="1"/>
</dbReference>
<dbReference type="PROSITE" id="PS00041">
    <property type="entry name" value="HTH_ARAC_FAMILY_1"/>
    <property type="match status" value="1"/>
</dbReference>
<proteinExistence type="predicted"/>
<protein>
    <recommendedName>
        <fullName evidence="5">HTH araC/xylS-type domain-containing protein</fullName>
    </recommendedName>
</protein>
<reference evidence="6 7" key="1">
    <citation type="submission" date="2018-06" db="EMBL/GenBank/DDBJ databases">
        <title>Mucibacter soli gen. nov., sp. nov., a new member of the family Chitinophagaceae producing mucin.</title>
        <authorList>
            <person name="Kim M.-K."/>
            <person name="Park S."/>
            <person name="Kim T.-S."/>
            <person name="Joung Y."/>
            <person name="Han J.-H."/>
            <person name="Kim S.B."/>
        </authorList>
    </citation>
    <scope>NUCLEOTIDE SEQUENCE [LARGE SCALE GENOMIC DNA]</scope>
    <source>
        <strain evidence="6 7">R1-15</strain>
    </source>
</reference>
<feature type="transmembrane region" description="Helical" evidence="4">
    <location>
        <begin position="12"/>
        <end position="34"/>
    </location>
</feature>
<dbReference type="PANTHER" id="PTHR43280:SF2">
    <property type="entry name" value="HTH-TYPE TRANSCRIPTIONAL REGULATOR EXSA"/>
    <property type="match status" value="1"/>
</dbReference>
<dbReference type="PROSITE" id="PS01124">
    <property type="entry name" value="HTH_ARAC_FAMILY_2"/>
    <property type="match status" value="1"/>
</dbReference>
<dbReference type="EMBL" id="QKTW01000002">
    <property type="protein sequence ID" value="PZF74833.1"/>
    <property type="molecule type" value="Genomic_DNA"/>
</dbReference>
<name>A0A2W2C3Y3_9BACT</name>
<dbReference type="Proteomes" id="UP000248745">
    <property type="component" value="Unassembled WGS sequence"/>
</dbReference>
<dbReference type="AlphaFoldDB" id="A0A2W2C3Y3"/>
<dbReference type="GO" id="GO:0003700">
    <property type="term" value="F:DNA-binding transcription factor activity"/>
    <property type="evidence" value="ECO:0007669"/>
    <property type="project" value="InterPro"/>
</dbReference>
<keyword evidence="7" id="KW-1185">Reference proteome</keyword>
<evidence type="ECO:0000313" key="7">
    <source>
        <dbReference type="Proteomes" id="UP000248745"/>
    </source>
</evidence>
<dbReference type="SMART" id="SM00342">
    <property type="entry name" value="HTH_ARAC"/>
    <property type="match status" value="1"/>
</dbReference>
<feature type="domain" description="HTH araC/xylS-type" evidence="5">
    <location>
        <begin position="265"/>
        <end position="368"/>
    </location>
</feature>
<accession>A0A2W2C3Y3</accession>
<keyword evidence="4" id="KW-0472">Membrane</keyword>
<evidence type="ECO:0000256" key="1">
    <source>
        <dbReference type="ARBA" id="ARBA00023015"/>
    </source>
</evidence>
<dbReference type="Gene3D" id="1.10.10.60">
    <property type="entry name" value="Homeodomain-like"/>
    <property type="match status" value="1"/>
</dbReference>
<comment type="caution">
    <text evidence="6">The sequence shown here is derived from an EMBL/GenBank/DDBJ whole genome shotgun (WGS) entry which is preliminary data.</text>
</comment>
<dbReference type="InterPro" id="IPR018060">
    <property type="entry name" value="HTH_AraC"/>
</dbReference>
<organism evidence="6 7">
    <name type="scientific">Taibaiella soli</name>
    <dbReference type="NCBI Taxonomy" id="1649169"/>
    <lineage>
        <taxon>Bacteria</taxon>
        <taxon>Pseudomonadati</taxon>
        <taxon>Bacteroidota</taxon>
        <taxon>Chitinophagia</taxon>
        <taxon>Chitinophagales</taxon>
        <taxon>Chitinophagaceae</taxon>
        <taxon>Taibaiella</taxon>
    </lineage>
</organism>
<evidence type="ECO:0000256" key="2">
    <source>
        <dbReference type="ARBA" id="ARBA00023125"/>
    </source>
</evidence>
<keyword evidence="3" id="KW-0804">Transcription</keyword>
<dbReference type="InterPro" id="IPR018062">
    <property type="entry name" value="HTH_AraC-typ_CS"/>
</dbReference>
<keyword evidence="1" id="KW-0805">Transcription regulation</keyword>
<evidence type="ECO:0000256" key="4">
    <source>
        <dbReference type="SAM" id="Phobius"/>
    </source>
</evidence>
<keyword evidence="4" id="KW-1133">Transmembrane helix</keyword>